<reference evidence="2 3" key="1">
    <citation type="submission" date="2020-08" db="EMBL/GenBank/DDBJ databases">
        <title>Genomic Encyclopedia of Type Strains, Phase IV (KMG-IV): sequencing the most valuable type-strain genomes for metagenomic binning, comparative biology and taxonomic classification.</title>
        <authorList>
            <person name="Goeker M."/>
        </authorList>
    </citation>
    <scope>NUCLEOTIDE SEQUENCE [LARGE SCALE GENOMIC DNA]</scope>
    <source>
        <strain evidence="2 3">DSM 22548</strain>
    </source>
</reference>
<keyword evidence="2" id="KW-0378">Hydrolase</keyword>
<dbReference type="Pfam" id="PF01048">
    <property type="entry name" value="PNP_UDP_1"/>
    <property type="match status" value="1"/>
</dbReference>
<dbReference type="GO" id="GO:0008930">
    <property type="term" value="F:methylthioadenosine nucleosidase activity"/>
    <property type="evidence" value="ECO:0007669"/>
    <property type="project" value="TreeGrafter"/>
</dbReference>
<dbReference type="PANTHER" id="PTHR46832:SF1">
    <property type="entry name" value="5'-METHYLTHIOADENOSINE_S-ADENOSYLHOMOCYSTEINE NUCLEOSIDASE"/>
    <property type="match status" value="1"/>
</dbReference>
<feature type="domain" description="Nucleoside phosphorylase" evidence="1">
    <location>
        <begin position="24"/>
        <end position="171"/>
    </location>
</feature>
<dbReference type="InterPro" id="IPR035994">
    <property type="entry name" value="Nucleoside_phosphorylase_sf"/>
</dbReference>
<dbReference type="EC" id="3.2.2.9" evidence="2"/>
<dbReference type="GO" id="GO:0005829">
    <property type="term" value="C:cytosol"/>
    <property type="evidence" value="ECO:0007669"/>
    <property type="project" value="TreeGrafter"/>
</dbReference>
<protein>
    <submittedName>
        <fullName evidence="2">Adenosylhomocysteine nucleosidase</fullName>
        <ecNumber evidence="2">3.2.2.9</ecNumber>
    </submittedName>
</protein>
<evidence type="ECO:0000259" key="1">
    <source>
        <dbReference type="Pfam" id="PF01048"/>
    </source>
</evidence>
<dbReference type="PANTHER" id="PTHR46832">
    <property type="entry name" value="5'-METHYLTHIOADENOSINE/S-ADENOSYLHOMOCYSTEINE NUCLEOSIDASE"/>
    <property type="match status" value="1"/>
</dbReference>
<evidence type="ECO:0000313" key="3">
    <source>
        <dbReference type="Proteomes" id="UP000541425"/>
    </source>
</evidence>
<dbReference type="SUPFAM" id="SSF53167">
    <property type="entry name" value="Purine and uridine phosphorylases"/>
    <property type="match status" value="1"/>
</dbReference>
<name>A0A7W5ULB8_9BACT</name>
<keyword evidence="2" id="KW-0326">Glycosidase</keyword>
<evidence type="ECO:0000313" key="2">
    <source>
        <dbReference type="EMBL" id="MBB3703618.1"/>
    </source>
</evidence>
<dbReference type="EMBL" id="JACICA010000017">
    <property type="protein sequence ID" value="MBB3703618.1"/>
    <property type="molecule type" value="Genomic_DNA"/>
</dbReference>
<dbReference type="GO" id="GO:0019284">
    <property type="term" value="P:L-methionine salvage from S-adenosylmethionine"/>
    <property type="evidence" value="ECO:0007669"/>
    <property type="project" value="TreeGrafter"/>
</dbReference>
<dbReference type="Gene3D" id="3.40.50.1580">
    <property type="entry name" value="Nucleoside phosphorylase domain"/>
    <property type="match status" value="1"/>
</dbReference>
<dbReference type="RefSeq" id="WP_183698056.1">
    <property type="nucleotide sequence ID" value="NZ_JACICA010000017.1"/>
</dbReference>
<dbReference type="InterPro" id="IPR000845">
    <property type="entry name" value="Nucleoside_phosphorylase_d"/>
</dbReference>
<accession>A0A7W5ULB8</accession>
<sequence length="175" mass="19307">MKIVVAFAVKEEVIEIPLKDAIIIPVITGIGKANAAFSLTRAVLLEKPDMVLNVGTAGTQKHSVGDIFVCNHFIDRDLSHLNLPEITSELHTEHLLFSPHGVVNTGDDFVTDSEILQGDVIDMEAFAEALVCKRMNLPFVSIKYVTDIVGKNSLKAWEDKLSDARKGLQRFFESC</sequence>
<gene>
    <name evidence="2" type="ORF">FHS60_002109</name>
</gene>
<organism evidence="2 3">
    <name type="scientific">Alloprevotella rava</name>
    <dbReference type="NCBI Taxonomy" id="671218"/>
    <lineage>
        <taxon>Bacteria</taxon>
        <taxon>Pseudomonadati</taxon>
        <taxon>Bacteroidota</taxon>
        <taxon>Bacteroidia</taxon>
        <taxon>Bacteroidales</taxon>
        <taxon>Prevotellaceae</taxon>
        <taxon>Alloprevotella</taxon>
    </lineage>
</organism>
<dbReference type="GO" id="GO:0009116">
    <property type="term" value="P:nucleoside metabolic process"/>
    <property type="evidence" value="ECO:0007669"/>
    <property type="project" value="InterPro"/>
</dbReference>
<proteinExistence type="predicted"/>
<comment type="caution">
    <text evidence="2">The sequence shown here is derived from an EMBL/GenBank/DDBJ whole genome shotgun (WGS) entry which is preliminary data.</text>
</comment>
<dbReference type="Proteomes" id="UP000541425">
    <property type="component" value="Unassembled WGS sequence"/>
</dbReference>
<dbReference type="GO" id="GO:0008782">
    <property type="term" value="F:adenosylhomocysteine nucleosidase activity"/>
    <property type="evidence" value="ECO:0007669"/>
    <property type="project" value="UniProtKB-EC"/>
</dbReference>
<dbReference type="AlphaFoldDB" id="A0A7W5ULB8"/>